<feature type="region of interest" description="Disordered" evidence="1">
    <location>
        <begin position="1005"/>
        <end position="1034"/>
    </location>
</feature>
<reference evidence="3" key="2">
    <citation type="submission" date="2021-01" db="UniProtKB">
        <authorList>
            <consortium name="EnsemblMetazoa"/>
        </authorList>
    </citation>
    <scope>IDENTIFICATION</scope>
</reference>
<dbReference type="RefSeq" id="XP_030847624.1">
    <property type="nucleotide sequence ID" value="XM_030991764.1"/>
</dbReference>
<dbReference type="PANTHER" id="PTHR14407">
    <property type="entry name" value="HERMANSKY-PUDLAK SYNDROME 4 PROTEIN LIGHT-EAR PROTEIN-RELATED"/>
    <property type="match status" value="1"/>
</dbReference>
<dbReference type="GO" id="GO:0006605">
    <property type="term" value="P:protein targeting"/>
    <property type="evidence" value="ECO:0000318"/>
    <property type="project" value="GO_Central"/>
</dbReference>
<feature type="compositionally biased region" description="Polar residues" evidence="1">
    <location>
        <begin position="669"/>
        <end position="703"/>
    </location>
</feature>
<feature type="compositionally biased region" description="Polar residues" evidence="1">
    <location>
        <begin position="719"/>
        <end position="737"/>
    </location>
</feature>
<dbReference type="GO" id="GO:0031267">
    <property type="term" value="F:small GTPase binding"/>
    <property type="evidence" value="ECO:0000318"/>
    <property type="project" value="GO_Central"/>
</dbReference>
<keyword evidence="4" id="KW-1185">Reference proteome</keyword>
<dbReference type="InterPro" id="IPR026091">
    <property type="entry name" value="HPS4"/>
</dbReference>
<organism evidence="3 4">
    <name type="scientific">Strongylocentrotus purpuratus</name>
    <name type="common">Purple sea urchin</name>
    <dbReference type="NCBI Taxonomy" id="7668"/>
    <lineage>
        <taxon>Eukaryota</taxon>
        <taxon>Metazoa</taxon>
        <taxon>Echinodermata</taxon>
        <taxon>Eleutherozoa</taxon>
        <taxon>Echinozoa</taxon>
        <taxon>Echinoidea</taxon>
        <taxon>Euechinoidea</taxon>
        <taxon>Echinacea</taxon>
        <taxon>Camarodonta</taxon>
        <taxon>Echinidea</taxon>
        <taxon>Strongylocentrotidae</taxon>
        <taxon>Strongylocentrotus</taxon>
    </lineage>
</organism>
<protein>
    <recommendedName>
        <fullName evidence="2">CCZ1/INTU/HSP4 first Longin domain-containing protein</fullName>
    </recommendedName>
</protein>
<dbReference type="PANTHER" id="PTHR14407:SF9">
    <property type="entry name" value="BLOC-3 COMPLEX MEMBER HPS4"/>
    <property type="match status" value="1"/>
</dbReference>
<feature type="compositionally biased region" description="Basic and acidic residues" evidence="1">
    <location>
        <begin position="279"/>
        <end position="291"/>
    </location>
</feature>
<feature type="compositionally biased region" description="Basic and acidic residues" evidence="1">
    <location>
        <begin position="744"/>
        <end position="753"/>
    </location>
</feature>
<feature type="compositionally biased region" description="Basic and acidic residues" evidence="1">
    <location>
        <begin position="791"/>
        <end position="801"/>
    </location>
</feature>
<evidence type="ECO:0000259" key="2">
    <source>
        <dbReference type="Pfam" id="PF19031"/>
    </source>
</evidence>
<evidence type="ECO:0000256" key="1">
    <source>
        <dbReference type="SAM" id="MobiDB-lite"/>
    </source>
</evidence>
<evidence type="ECO:0000313" key="4">
    <source>
        <dbReference type="Proteomes" id="UP000007110"/>
    </source>
</evidence>
<feature type="region of interest" description="Disordered" evidence="1">
    <location>
        <begin position="262"/>
        <end position="393"/>
    </location>
</feature>
<dbReference type="Proteomes" id="UP000007110">
    <property type="component" value="Unassembled WGS sequence"/>
</dbReference>
<dbReference type="KEGG" id="spu:100893601"/>
<dbReference type="GO" id="GO:0005765">
    <property type="term" value="C:lysosomal membrane"/>
    <property type="evidence" value="ECO:0000318"/>
    <property type="project" value="GO_Central"/>
</dbReference>
<sequence length="1059" mass="116932">MDRRRLDQLFFIYDHSVVQREADDPKDAIAYFYPQNFPIDTQCLLCGQLMGMVNFMKILCSSEPRIYKLRKMKLATLHEGNFTLALAHDPKVSDTVAIGMMRNLYDVFCMYHGSFTRLLKHCRGNRETFSSQMSSIWNCYLPFIRHYGNSMKTIFHAVPTIELPKKCGQIFLKCSHLLQWLKQKPWLLAGCLLYKNKVLCSQLTSDLMRRLLLVKASQNPFPGEKITTDFDLPFGVRILSIYLHEEEYKLFAKQDSAINVESGEGDAMSEEASAMVETSQRREGSTSREGHPQQATPPPHLPQLKEDGSNMCNIESSESDAGQRTSSSPESSDDIGQFTETSDAGMDSERHHAHHGNEGDKSKAVGSSTEGESRTKSPLIASRCRGNGDVKENGRQEHLCGDAKVTDVTHVEAKGTIGINEYGEGRENKENIDRHNKVNHEHSKQGATSIAFYTKDNKVNGIINHHEDIICREHHVKNFSSRNGGSSSSVSKDVGTESIDGSGIGTIAPSLNIASYNDQSCSKTAEKDHSGAAGTFSNAVISTAVSELSAGGIDGVLLPKVEVNYDGGNLEDEPFEIHINPLDSESSPEHSDSSGNAVMSRQRLEPLADDNGNILLQDDTERLDQVDVGADESRQAAGLENGADGRTFRNVQESVTLSQNNSHSRDSLSQEPTPVMQQLSRRASGEQQPSFRHSYTVQQQGTEPNPAKHEGNMDYSSVPEYSTPNASRNPSRSQPSDASAAASRQHDWTHHGTDSALHTDNSDHTKQSNSHAAQSTNDQGPGYRNSPVLDQDSHDLHRDTAASDQPEDSQQSPTGILVRADGTRRRGWTRSRSSLSVTSPTPGKKGVSQGGSEEETTKVEGMVNVSLYVQAHSDVMLIFLGEKDWIQDKSRLRSMWQSFVIKLADLELELQQVLGDKATNQEQDQLYNFLQFSPYEKSVKTNTTSVMTTQNREFVNVVDAMHETFLSKEHVSHLVMRGQHSTVIGSQNDAYQTYFQPLKAQSNTTTSTSSLLSSSSSSSPSSASSSPVMQAATAMATRQGKLEVQAEKMLLKDHGIRFI</sequence>
<feature type="compositionally biased region" description="Polar residues" evidence="1">
    <location>
        <begin position="310"/>
        <end position="330"/>
    </location>
</feature>
<feature type="domain" description="CCZ1/INTU/HSP4 first Longin" evidence="2">
    <location>
        <begin position="9"/>
        <end position="113"/>
    </location>
</feature>
<feature type="compositionally biased region" description="Low complexity" evidence="1">
    <location>
        <begin position="1005"/>
        <end position="1027"/>
    </location>
</feature>
<dbReference type="GO" id="GO:0031410">
    <property type="term" value="C:cytoplasmic vesicle"/>
    <property type="evidence" value="ECO:0000318"/>
    <property type="project" value="GO_Central"/>
</dbReference>
<dbReference type="OMA" id="NDAYQTY"/>
<dbReference type="AlphaFoldDB" id="A0A7M7PAN1"/>
<dbReference type="GO" id="GO:0016192">
    <property type="term" value="P:vesicle-mediated transport"/>
    <property type="evidence" value="ECO:0007669"/>
    <property type="project" value="InterPro"/>
</dbReference>
<dbReference type="InParanoid" id="A0A7M7PAN1"/>
<reference evidence="4" key="1">
    <citation type="submission" date="2015-02" db="EMBL/GenBank/DDBJ databases">
        <title>Genome sequencing for Strongylocentrotus purpuratus.</title>
        <authorList>
            <person name="Murali S."/>
            <person name="Liu Y."/>
            <person name="Vee V."/>
            <person name="English A."/>
            <person name="Wang M."/>
            <person name="Skinner E."/>
            <person name="Han Y."/>
            <person name="Muzny D.M."/>
            <person name="Worley K.C."/>
            <person name="Gibbs R.A."/>
        </authorList>
    </citation>
    <scope>NUCLEOTIDE SEQUENCE</scope>
</reference>
<dbReference type="GO" id="GO:1903232">
    <property type="term" value="P:melanosome assembly"/>
    <property type="evidence" value="ECO:0000318"/>
    <property type="project" value="GO_Central"/>
</dbReference>
<feature type="compositionally biased region" description="Basic and acidic residues" evidence="1">
    <location>
        <begin position="347"/>
        <end position="363"/>
    </location>
</feature>
<dbReference type="GO" id="GO:0031085">
    <property type="term" value="C:BLOC-3 complex"/>
    <property type="evidence" value="ECO:0000318"/>
    <property type="project" value="GO_Central"/>
</dbReference>
<dbReference type="Pfam" id="PF19031">
    <property type="entry name" value="Intu_longin_1"/>
    <property type="match status" value="1"/>
</dbReference>
<feature type="region of interest" description="Disordered" evidence="1">
    <location>
        <begin position="655"/>
        <end position="858"/>
    </location>
</feature>
<proteinExistence type="predicted"/>
<feature type="compositionally biased region" description="Polar residues" evidence="1">
    <location>
        <begin position="767"/>
        <end position="779"/>
    </location>
</feature>
<dbReference type="OrthoDB" id="16754at2759"/>
<evidence type="ECO:0000313" key="3">
    <source>
        <dbReference type="EnsemblMetazoa" id="XP_030847624"/>
    </source>
</evidence>
<name>A0A7M7PAN1_STRPU</name>
<dbReference type="GeneID" id="100893601"/>
<accession>A0A7M7PAN1</accession>
<dbReference type="EnsemblMetazoa" id="XM_030991764">
    <property type="protein sequence ID" value="XP_030847624"/>
    <property type="gene ID" value="LOC100893601"/>
</dbReference>
<dbReference type="InterPro" id="IPR043987">
    <property type="entry name" value="CCZ1/INTU/HSP4_longin_1"/>
</dbReference>